<dbReference type="InterPro" id="IPR013783">
    <property type="entry name" value="Ig-like_fold"/>
</dbReference>
<sequence>MGIQNKPSLARKRLSTLAVTTTLAAVGVGVIGTGAANAATTSGIAHSQDVSASSTTALLNSYTQHTGADYLKVTVDIAGTVIDKTHADLANAKIWINFGESGEADQAVSFDGDGKPANTVDYTYKATGTYSVSLKIDNGMGDPTVTATPLSVDVKAPVVTVAAPKLVADVSTKTPAANSPVVVKLAGSTVDPSAKATAKTTIKWGDSAADSVLTGDPAAILATDAKLSHSYTTAGTYHLSVQLDDGLGNANSKTEAQTFDVVVSPAGTVTVTVNRAAGDDRYKTGLLISQHQWADNGTSATDKLHRMQAKSVVLATGTSFPDALAGVPLAKKVGGPLLLTNGADATTNPDVLKEIQRVLPTKDTVIYVLGGEKAISAGIKAELEGKGYTVKRLSGEDRFGTALAIAKDGMGDPSHVILARGDNGTNNNGFADALAAGPYAADVFGGGNAAIVLSNGGALDANTAAYVKSKLSDKDIDVAAIGGPAVTAAKTIAGAVEQHKDATGKWVGNFAGAVGNTRYETAAMVASRFDAKARIGLATGLAYPDALTGGAYMATAGGPLLLTDPKVLSDATNSALKTVAATTSGVDIFGGKVAVTDAVASAVASIMKVATIGSF</sequence>
<keyword evidence="4" id="KW-1185">Reference proteome</keyword>
<accession>A0ABN2RUM4</accession>
<organism evidence="3 4">
    <name type="scientific">Catenulispora subtropica</name>
    <dbReference type="NCBI Taxonomy" id="450798"/>
    <lineage>
        <taxon>Bacteria</taxon>
        <taxon>Bacillati</taxon>
        <taxon>Actinomycetota</taxon>
        <taxon>Actinomycetes</taxon>
        <taxon>Catenulisporales</taxon>
        <taxon>Catenulisporaceae</taxon>
        <taxon>Catenulispora</taxon>
    </lineage>
</organism>
<comment type="caution">
    <text evidence="3">The sequence shown here is derived from an EMBL/GenBank/DDBJ whole genome shotgun (WGS) entry which is preliminary data.</text>
</comment>
<feature type="domain" description="PKD" evidence="2">
    <location>
        <begin position="215"/>
        <end position="254"/>
    </location>
</feature>
<evidence type="ECO:0000313" key="4">
    <source>
        <dbReference type="Proteomes" id="UP001499854"/>
    </source>
</evidence>
<keyword evidence="1" id="KW-0732">Signal</keyword>
<dbReference type="PANTHER" id="PTHR30032:SF8">
    <property type="entry name" value="GERMINATION-SPECIFIC N-ACETYLMURAMOYL-L-ALANINE AMIDASE"/>
    <property type="match status" value="1"/>
</dbReference>
<protein>
    <recommendedName>
        <fullName evidence="2">PKD domain-containing protein</fullName>
    </recommendedName>
</protein>
<dbReference type="Gene3D" id="3.40.50.12090">
    <property type="match status" value="1"/>
</dbReference>
<evidence type="ECO:0000256" key="1">
    <source>
        <dbReference type="SAM" id="SignalP"/>
    </source>
</evidence>
<evidence type="ECO:0000313" key="3">
    <source>
        <dbReference type="EMBL" id="GAA1975115.1"/>
    </source>
</evidence>
<feature type="chain" id="PRO_5045196932" description="PKD domain-containing protein" evidence="1">
    <location>
        <begin position="39"/>
        <end position="615"/>
    </location>
</feature>
<dbReference type="PANTHER" id="PTHR30032">
    <property type="entry name" value="N-ACETYLMURAMOYL-L-ALANINE AMIDASE-RELATED"/>
    <property type="match status" value="1"/>
</dbReference>
<name>A0ABN2RUM4_9ACTN</name>
<dbReference type="InterPro" id="IPR000601">
    <property type="entry name" value="PKD_dom"/>
</dbReference>
<feature type="signal peptide" evidence="1">
    <location>
        <begin position="1"/>
        <end position="38"/>
    </location>
</feature>
<dbReference type="InterPro" id="IPR051922">
    <property type="entry name" value="Bact_Sporulation_Assoc"/>
</dbReference>
<feature type="domain" description="PKD" evidence="2">
    <location>
        <begin position="112"/>
        <end position="154"/>
    </location>
</feature>
<dbReference type="Pfam" id="PF04122">
    <property type="entry name" value="CW_binding_2"/>
    <property type="match status" value="3"/>
</dbReference>
<proteinExistence type="predicted"/>
<dbReference type="InterPro" id="IPR007253">
    <property type="entry name" value="Cell_wall-bd_2"/>
</dbReference>
<gene>
    <name evidence="3" type="ORF">GCM10009838_38980</name>
</gene>
<dbReference type="Proteomes" id="UP001499854">
    <property type="component" value="Unassembled WGS sequence"/>
</dbReference>
<dbReference type="Gene3D" id="2.60.40.10">
    <property type="entry name" value="Immunoglobulins"/>
    <property type="match status" value="1"/>
</dbReference>
<dbReference type="EMBL" id="BAAAQM010000021">
    <property type="protein sequence ID" value="GAA1975115.1"/>
    <property type="molecule type" value="Genomic_DNA"/>
</dbReference>
<reference evidence="3 4" key="1">
    <citation type="journal article" date="2019" name="Int. J. Syst. Evol. Microbiol.">
        <title>The Global Catalogue of Microorganisms (GCM) 10K type strain sequencing project: providing services to taxonomists for standard genome sequencing and annotation.</title>
        <authorList>
            <consortium name="The Broad Institute Genomics Platform"/>
            <consortium name="The Broad Institute Genome Sequencing Center for Infectious Disease"/>
            <person name="Wu L."/>
            <person name="Ma J."/>
        </authorList>
    </citation>
    <scope>NUCLEOTIDE SEQUENCE [LARGE SCALE GENOMIC DNA]</scope>
    <source>
        <strain evidence="3 4">JCM 16013</strain>
    </source>
</reference>
<evidence type="ECO:0000259" key="2">
    <source>
        <dbReference type="PROSITE" id="PS50093"/>
    </source>
</evidence>
<dbReference type="RefSeq" id="WP_344658478.1">
    <property type="nucleotide sequence ID" value="NZ_BAAAQM010000021.1"/>
</dbReference>
<dbReference type="PROSITE" id="PS50093">
    <property type="entry name" value="PKD"/>
    <property type="match status" value="2"/>
</dbReference>